<evidence type="ECO:0000256" key="1">
    <source>
        <dbReference type="ARBA" id="ARBA00023157"/>
    </source>
</evidence>
<keyword evidence="1" id="KW-1015">Disulfide bond</keyword>
<dbReference type="AlphaFoldDB" id="A0A9P1IYF3"/>
<protein>
    <recommendedName>
        <fullName evidence="3">Saposin B-type domain-containing protein</fullName>
    </recommendedName>
</protein>
<name>A0A9P1IYF3_9PELO</name>
<sequence length="102" mass="11674">MLKLLFFLFLILFPIFLLGQNQLSCAFCLTGLAQINAKIQSTPDMRAQMGIQSSQGCDQITVRQTRQTCRQTLNTNFDIFYTNFTDQFNNSPEQMCKNMGLC</sequence>
<gene>
    <name evidence="4" type="ORF">CAMP_LOCUS16018</name>
</gene>
<evidence type="ECO:0000313" key="4">
    <source>
        <dbReference type="EMBL" id="CAI5453381.1"/>
    </source>
</evidence>
<dbReference type="InterPro" id="IPR011001">
    <property type="entry name" value="Saposin-like"/>
</dbReference>
<proteinExistence type="predicted"/>
<accession>A0A9P1IYF3</accession>
<keyword evidence="2" id="KW-0732">Signal</keyword>
<dbReference type="EMBL" id="CANHGI010000005">
    <property type="protein sequence ID" value="CAI5453381.1"/>
    <property type="molecule type" value="Genomic_DNA"/>
</dbReference>
<dbReference type="PROSITE" id="PS50015">
    <property type="entry name" value="SAP_B"/>
    <property type="match status" value="1"/>
</dbReference>
<dbReference type="Proteomes" id="UP001152747">
    <property type="component" value="Unassembled WGS sequence"/>
</dbReference>
<reference evidence="4" key="1">
    <citation type="submission" date="2022-11" db="EMBL/GenBank/DDBJ databases">
        <authorList>
            <person name="Kikuchi T."/>
        </authorList>
    </citation>
    <scope>NUCLEOTIDE SEQUENCE</scope>
    <source>
        <strain evidence="4">PS1010</strain>
    </source>
</reference>
<evidence type="ECO:0000259" key="3">
    <source>
        <dbReference type="PROSITE" id="PS50015"/>
    </source>
</evidence>
<comment type="caution">
    <text evidence="4">The sequence shown here is derived from an EMBL/GenBank/DDBJ whole genome shotgun (WGS) entry which is preliminary data.</text>
</comment>
<feature type="domain" description="Saposin B-type" evidence="3">
    <location>
        <begin position="21"/>
        <end position="102"/>
    </location>
</feature>
<evidence type="ECO:0000313" key="5">
    <source>
        <dbReference type="Proteomes" id="UP001152747"/>
    </source>
</evidence>
<feature type="signal peptide" evidence="2">
    <location>
        <begin position="1"/>
        <end position="19"/>
    </location>
</feature>
<organism evidence="4 5">
    <name type="scientific">Caenorhabditis angaria</name>
    <dbReference type="NCBI Taxonomy" id="860376"/>
    <lineage>
        <taxon>Eukaryota</taxon>
        <taxon>Metazoa</taxon>
        <taxon>Ecdysozoa</taxon>
        <taxon>Nematoda</taxon>
        <taxon>Chromadorea</taxon>
        <taxon>Rhabditida</taxon>
        <taxon>Rhabditina</taxon>
        <taxon>Rhabditomorpha</taxon>
        <taxon>Rhabditoidea</taxon>
        <taxon>Rhabditidae</taxon>
        <taxon>Peloderinae</taxon>
        <taxon>Caenorhabditis</taxon>
    </lineage>
</organism>
<dbReference type="InterPro" id="IPR008139">
    <property type="entry name" value="SaposinB_dom"/>
</dbReference>
<evidence type="ECO:0000256" key="2">
    <source>
        <dbReference type="SAM" id="SignalP"/>
    </source>
</evidence>
<dbReference type="OrthoDB" id="5785815at2759"/>
<dbReference type="SUPFAM" id="SSF47862">
    <property type="entry name" value="Saposin"/>
    <property type="match status" value="1"/>
</dbReference>
<dbReference type="Gene3D" id="1.10.225.10">
    <property type="entry name" value="Saposin-like"/>
    <property type="match status" value="1"/>
</dbReference>
<keyword evidence="5" id="KW-1185">Reference proteome</keyword>
<dbReference type="SMART" id="SM00741">
    <property type="entry name" value="SapB"/>
    <property type="match status" value="1"/>
</dbReference>
<feature type="chain" id="PRO_5040165183" description="Saposin B-type domain-containing protein" evidence="2">
    <location>
        <begin position="20"/>
        <end position="102"/>
    </location>
</feature>